<name>A0A0E3RDJ3_METMZ</name>
<organism evidence="1 2">
    <name type="scientific">Methanosarcina mazei SarPi</name>
    <dbReference type="NCBI Taxonomy" id="1434115"/>
    <lineage>
        <taxon>Archaea</taxon>
        <taxon>Methanobacteriati</taxon>
        <taxon>Methanobacteriota</taxon>
        <taxon>Stenosarchaea group</taxon>
        <taxon>Methanomicrobia</taxon>
        <taxon>Methanosarcinales</taxon>
        <taxon>Methanosarcinaceae</taxon>
        <taxon>Methanosarcina</taxon>
    </lineage>
</organism>
<dbReference type="Proteomes" id="UP000033116">
    <property type="component" value="Chromosome"/>
</dbReference>
<reference evidence="1 2" key="1">
    <citation type="submission" date="2014-07" db="EMBL/GenBank/DDBJ databases">
        <title>Methanogenic archaea and the global carbon cycle.</title>
        <authorList>
            <person name="Henriksen J.R."/>
            <person name="Luke J."/>
            <person name="Reinhart S."/>
            <person name="Benedict M.N."/>
            <person name="Youngblut N.D."/>
            <person name="Metcalf M.E."/>
            <person name="Whitaker R.J."/>
            <person name="Metcalf W.W."/>
        </authorList>
    </citation>
    <scope>NUCLEOTIDE SEQUENCE [LARGE SCALE GENOMIC DNA]</scope>
    <source>
        <strain evidence="1 2">SarPi</strain>
    </source>
</reference>
<proteinExistence type="predicted"/>
<dbReference type="EMBL" id="CP009511">
    <property type="protein sequence ID" value="AKB61962.1"/>
    <property type="molecule type" value="Genomic_DNA"/>
</dbReference>
<dbReference type="PATRIC" id="fig|1434115.4.peg.2534"/>
<accession>A0A0E3RDJ3</accession>
<evidence type="ECO:0000313" key="1">
    <source>
        <dbReference type="EMBL" id="AKB61962.1"/>
    </source>
</evidence>
<dbReference type="GeneID" id="24865218"/>
<dbReference type="AlphaFoldDB" id="A0A0E3RDJ3"/>
<sequence>MVKKVKKLSEEEIEEYKYENFQMMADMSGKPISELMGESPSRPNFNENYCLIKQMYLKNCIEPISSRELFKTLKNQGYKAKYSTFRGLTNYYLKCDYIRKINAKKPFLYVLTDEGRVHVNSPFIKVDENIQKYKNMLLQKLKELIEGEPETFKGIYENIFGFQPVINTVIAGSGSQYSGAIEDYRDKINDDGFLQSLNEDKIKEIIELDDPELLTDFVINLKDYYQRHKSPMIFKQQEYVSNKPTGSRVYYQYLVNAINNFVTKSTYEAIPFRFIKVDTQIRLKSISESGIYKNNDDGTILDFDYVNRNWFQNQMKIKTEPGNKELTFFYVGGNSRIKITTMSFNDYEKAKNKQQPTLKFKTN</sequence>
<gene>
    <name evidence="1" type="ORF">MSMAP_1977</name>
</gene>
<evidence type="ECO:0000313" key="2">
    <source>
        <dbReference type="Proteomes" id="UP000033116"/>
    </source>
</evidence>
<protein>
    <submittedName>
        <fullName evidence="1">Uncharacterized protein</fullName>
    </submittedName>
</protein>
<dbReference type="HOGENOM" id="CLU_762105_0_0_2"/>
<dbReference type="RefSeq" id="WP_048043508.1">
    <property type="nucleotide sequence ID" value="NZ_CP009511.1"/>
</dbReference>